<dbReference type="Gramene" id="AET2Gv20007700.3">
    <property type="protein sequence ID" value="AET2Gv20007700.3"/>
    <property type="gene ID" value="AET2Gv20007700"/>
</dbReference>
<reference evidence="1" key="4">
    <citation type="submission" date="2019-03" db="UniProtKB">
        <authorList>
            <consortium name="EnsemblPlants"/>
        </authorList>
    </citation>
    <scope>IDENTIFICATION</scope>
</reference>
<evidence type="ECO:0000313" key="1">
    <source>
        <dbReference type="EnsemblPlants" id="AET2Gv20007700.3"/>
    </source>
</evidence>
<reference evidence="1" key="3">
    <citation type="journal article" date="2017" name="Nature">
        <title>Genome sequence of the progenitor of the wheat D genome Aegilops tauschii.</title>
        <authorList>
            <person name="Luo M.C."/>
            <person name="Gu Y.Q."/>
            <person name="Puiu D."/>
            <person name="Wang H."/>
            <person name="Twardziok S.O."/>
            <person name="Deal K.R."/>
            <person name="Huo N."/>
            <person name="Zhu T."/>
            <person name="Wang L."/>
            <person name="Wang Y."/>
            <person name="McGuire P.E."/>
            <person name="Liu S."/>
            <person name="Long H."/>
            <person name="Ramasamy R.K."/>
            <person name="Rodriguez J.C."/>
            <person name="Van S.L."/>
            <person name="Yuan L."/>
            <person name="Wang Z."/>
            <person name="Xia Z."/>
            <person name="Xiao L."/>
            <person name="Anderson O.D."/>
            <person name="Ouyang S."/>
            <person name="Liang Y."/>
            <person name="Zimin A.V."/>
            <person name="Pertea G."/>
            <person name="Qi P."/>
            <person name="Bennetzen J.L."/>
            <person name="Dai X."/>
            <person name="Dawson M.W."/>
            <person name="Muller H.G."/>
            <person name="Kugler K."/>
            <person name="Rivarola-Duarte L."/>
            <person name="Spannagl M."/>
            <person name="Mayer K.F.X."/>
            <person name="Lu F.H."/>
            <person name="Bevan M.W."/>
            <person name="Leroy P."/>
            <person name="Li P."/>
            <person name="You F.M."/>
            <person name="Sun Q."/>
            <person name="Liu Z."/>
            <person name="Lyons E."/>
            <person name="Wicker T."/>
            <person name="Salzberg S.L."/>
            <person name="Devos K.M."/>
            <person name="Dvorak J."/>
        </authorList>
    </citation>
    <scope>NUCLEOTIDE SEQUENCE [LARGE SCALE GENOMIC DNA]</scope>
    <source>
        <strain evidence="1">cv. AL8/78</strain>
    </source>
</reference>
<dbReference type="AlphaFoldDB" id="A0A453A6W9"/>
<sequence length="86" mass="9623">MVVFLLPNHFLSTICSIFIPSYMLTFLCSYHHPIRSEILPDQVKSESGCRLCYGFTCCSTVYNTYETCVTSDGVRNLLGSNNGVVD</sequence>
<organism evidence="1 2">
    <name type="scientific">Aegilops tauschii subsp. strangulata</name>
    <name type="common">Goatgrass</name>
    <dbReference type="NCBI Taxonomy" id="200361"/>
    <lineage>
        <taxon>Eukaryota</taxon>
        <taxon>Viridiplantae</taxon>
        <taxon>Streptophyta</taxon>
        <taxon>Embryophyta</taxon>
        <taxon>Tracheophyta</taxon>
        <taxon>Spermatophyta</taxon>
        <taxon>Magnoliopsida</taxon>
        <taxon>Liliopsida</taxon>
        <taxon>Poales</taxon>
        <taxon>Poaceae</taxon>
        <taxon>BOP clade</taxon>
        <taxon>Pooideae</taxon>
        <taxon>Triticodae</taxon>
        <taxon>Triticeae</taxon>
        <taxon>Triticinae</taxon>
        <taxon>Aegilops</taxon>
    </lineage>
</organism>
<evidence type="ECO:0000313" key="2">
    <source>
        <dbReference type="Proteomes" id="UP000015105"/>
    </source>
</evidence>
<accession>A0A453A6W9</accession>
<dbReference type="Proteomes" id="UP000015105">
    <property type="component" value="Chromosome 2D"/>
</dbReference>
<name>A0A453A6W9_AEGTS</name>
<protein>
    <submittedName>
        <fullName evidence="1">Uncharacterized protein</fullName>
    </submittedName>
</protein>
<reference evidence="1" key="5">
    <citation type="journal article" date="2021" name="G3 (Bethesda)">
        <title>Aegilops tauschii genome assembly Aet v5.0 features greater sequence contiguity and improved annotation.</title>
        <authorList>
            <person name="Wang L."/>
            <person name="Zhu T."/>
            <person name="Rodriguez J.C."/>
            <person name="Deal K.R."/>
            <person name="Dubcovsky J."/>
            <person name="McGuire P.E."/>
            <person name="Lux T."/>
            <person name="Spannagl M."/>
            <person name="Mayer K.F.X."/>
            <person name="Baldrich P."/>
            <person name="Meyers B.C."/>
            <person name="Huo N."/>
            <person name="Gu Y.Q."/>
            <person name="Zhou H."/>
            <person name="Devos K.M."/>
            <person name="Bennetzen J.L."/>
            <person name="Unver T."/>
            <person name="Budak H."/>
            <person name="Gulick P.J."/>
            <person name="Galiba G."/>
            <person name="Kalapos B."/>
            <person name="Nelson D.R."/>
            <person name="Li P."/>
            <person name="You F.M."/>
            <person name="Luo M.C."/>
            <person name="Dvorak J."/>
        </authorList>
    </citation>
    <scope>NUCLEOTIDE SEQUENCE [LARGE SCALE GENOMIC DNA]</scope>
    <source>
        <strain evidence="1">cv. AL8/78</strain>
    </source>
</reference>
<dbReference type="EnsemblPlants" id="AET2Gv20007700.3">
    <property type="protein sequence ID" value="AET2Gv20007700.3"/>
    <property type="gene ID" value="AET2Gv20007700"/>
</dbReference>
<reference evidence="2" key="2">
    <citation type="journal article" date="2017" name="Nat. Plants">
        <title>The Aegilops tauschii genome reveals multiple impacts of transposons.</title>
        <authorList>
            <person name="Zhao G."/>
            <person name="Zou C."/>
            <person name="Li K."/>
            <person name="Wang K."/>
            <person name="Li T."/>
            <person name="Gao L."/>
            <person name="Zhang X."/>
            <person name="Wang H."/>
            <person name="Yang Z."/>
            <person name="Liu X."/>
            <person name="Jiang W."/>
            <person name="Mao L."/>
            <person name="Kong X."/>
            <person name="Jiao Y."/>
            <person name="Jia J."/>
        </authorList>
    </citation>
    <scope>NUCLEOTIDE SEQUENCE [LARGE SCALE GENOMIC DNA]</scope>
    <source>
        <strain evidence="2">cv. AL8/78</strain>
    </source>
</reference>
<proteinExistence type="predicted"/>
<keyword evidence="2" id="KW-1185">Reference proteome</keyword>
<reference evidence="2" key="1">
    <citation type="journal article" date="2014" name="Science">
        <title>Ancient hybridizations among the ancestral genomes of bread wheat.</title>
        <authorList>
            <consortium name="International Wheat Genome Sequencing Consortium,"/>
            <person name="Marcussen T."/>
            <person name="Sandve S.R."/>
            <person name="Heier L."/>
            <person name="Spannagl M."/>
            <person name="Pfeifer M."/>
            <person name="Jakobsen K.S."/>
            <person name="Wulff B.B."/>
            <person name="Steuernagel B."/>
            <person name="Mayer K.F."/>
            <person name="Olsen O.A."/>
        </authorList>
    </citation>
    <scope>NUCLEOTIDE SEQUENCE [LARGE SCALE GENOMIC DNA]</scope>
    <source>
        <strain evidence="2">cv. AL8/78</strain>
    </source>
</reference>